<dbReference type="AlphaFoldDB" id="A0AB40CIG2"/>
<dbReference type="GO" id="GO:0005794">
    <property type="term" value="C:Golgi apparatus"/>
    <property type="evidence" value="ECO:0007669"/>
    <property type="project" value="TreeGrafter"/>
</dbReference>
<dbReference type="PANTHER" id="PTHR13778:SF47">
    <property type="entry name" value="LIPOPOLYSACCHARIDE 1,3-GALACTOSYLTRANSFERASE"/>
    <property type="match status" value="1"/>
</dbReference>
<sequence>MATASPEQGSSASASASASFSAPGSGLSRRVVSSTTSHNPPINRPPIHPDVDPPPRPRPGFQFLAFALVVFLASLQFLPATHFRDPSDPHRTWIPFDPNRTASASADSGASREHASEIITEPDFGVEAINIFSWIDCLDLQMLAVLQNSTLSNSRFAEHIHFHFIIPEDEDTKLPFYKLKVLFPHANLNIIGQKEVNDKFRIAMPDERIIWPPLHEIAPLVISIIDPSLGRFLYVSPDTIMRGDIKDLFNVDLGQYSIAAAEDCSTRLGDHVNMDVVNAIQRTSAKSWVLAEPYDKNACTPDLSLLLLDSSRLDKNLIESVSWWCKVLDLGKQRSKWIYPVIPLVFYNKYLKLSSSWKSLNSILSVTYNETRVLRFDGPRRTCSEDENVNKGFDFGNNWKQYLHPKSDAVLHS</sequence>
<feature type="compositionally biased region" description="Low complexity" evidence="7">
    <location>
        <begin position="1"/>
        <end position="28"/>
    </location>
</feature>
<dbReference type="InterPro" id="IPR002495">
    <property type="entry name" value="Glyco_trans_8"/>
</dbReference>
<dbReference type="InterPro" id="IPR050748">
    <property type="entry name" value="Glycosyltrans_8_dom-fam"/>
</dbReference>
<evidence type="ECO:0000313" key="9">
    <source>
        <dbReference type="RefSeq" id="XP_039139811.1"/>
    </source>
</evidence>
<dbReference type="GeneID" id="120277125"/>
<dbReference type="InterPro" id="IPR029044">
    <property type="entry name" value="Nucleotide-diphossugar_trans"/>
</dbReference>
<evidence type="ECO:0000256" key="6">
    <source>
        <dbReference type="RuleBase" id="RU362027"/>
    </source>
</evidence>
<dbReference type="GO" id="GO:0016757">
    <property type="term" value="F:glycosyltransferase activity"/>
    <property type="evidence" value="ECO:0007669"/>
    <property type="project" value="UniProtKB-KW"/>
</dbReference>
<evidence type="ECO:0000256" key="2">
    <source>
        <dbReference type="ARBA" id="ARBA00006351"/>
    </source>
</evidence>
<gene>
    <name evidence="9" type="primary">LOC120277125</name>
</gene>
<organism evidence="8 9">
    <name type="scientific">Dioscorea cayennensis subsp. rotundata</name>
    <name type="common">White Guinea yam</name>
    <name type="synonym">Dioscorea rotundata</name>
    <dbReference type="NCBI Taxonomy" id="55577"/>
    <lineage>
        <taxon>Eukaryota</taxon>
        <taxon>Viridiplantae</taxon>
        <taxon>Streptophyta</taxon>
        <taxon>Embryophyta</taxon>
        <taxon>Tracheophyta</taxon>
        <taxon>Spermatophyta</taxon>
        <taxon>Magnoliopsida</taxon>
        <taxon>Liliopsida</taxon>
        <taxon>Dioscoreales</taxon>
        <taxon>Dioscoreaceae</taxon>
        <taxon>Dioscorea</taxon>
    </lineage>
</organism>
<dbReference type="PANTHER" id="PTHR13778">
    <property type="entry name" value="GLYCOSYLTRANSFERASE 8 DOMAIN-CONTAINING PROTEIN"/>
    <property type="match status" value="1"/>
</dbReference>
<reference evidence="9" key="1">
    <citation type="submission" date="2025-08" db="UniProtKB">
        <authorList>
            <consortium name="RefSeq"/>
        </authorList>
    </citation>
    <scope>IDENTIFICATION</scope>
</reference>
<dbReference type="Gene3D" id="3.90.550.10">
    <property type="entry name" value="Spore Coat Polysaccharide Biosynthesis Protein SpsA, Chain A"/>
    <property type="match status" value="1"/>
</dbReference>
<keyword evidence="4" id="KW-0808">Transferase</keyword>
<protein>
    <recommendedName>
        <fullName evidence="6">Hexosyltransferase</fullName>
        <ecNumber evidence="6">2.4.1.-</ecNumber>
    </recommendedName>
</protein>
<name>A0AB40CIG2_DIOCR</name>
<keyword evidence="8" id="KW-1185">Reference proteome</keyword>
<evidence type="ECO:0000256" key="4">
    <source>
        <dbReference type="ARBA" id="ARBA00022679"/>
    </source>
</evidence>
<dbReference type="Proteomes" id="UP001515500">
    <property type="component" value="Chromosome 15"/>
</dbReference>
<keyword evidence="5" id="KW-0479">Metal-binding</keyword>
<comment type="pathway">
    <text evidence="1">Glycan metabolism; pectin biosynthesis.</text>
</comment>
<dbReference type="RefSeq" id="XP_039139811.1">
    <property type="nucleotide sequence ID" value="XM_039283877.1"/>
</dbReference>
<proteinExistence type="inferred from homology"/>
<dbReference type="Pfam" id="PF01501">
    <property type="entry name" value="Glyco_transf_8"/>
    <property type="match status" value="1"/>
</dbReference>
<comment type="similarity">
    <text evidence="2 6">Belongs to the glycosyltransferase 8 family.</text>
</comment>
<keyword evidence="3" id="KW-0328">Glycosyltransferase</keyword>
<evidence type="ECO:0000256" key="5">
    <source>
        <dbReference type="ARBA" id="ARBA00022723"/>
    </source>
</evidence>
<feature type="region of interest" description="Disordered" evidence="7">
    <location>
        <begin position="1"/>
        <end position="55"/>
    </location>
</feature>
<evidence type="ECO:0000313" key="8">
    <source>
        <dbReference type="Proteomes" id="UP001515500"/>
    </source>
</evidence>
<dbReference type="GO" id="GO:0046872">
    <property type="term" value="F:metal ion binding"/>
    <property type="evidence" value="ECO:0007669"/>
    <property type="project" value="UniProtKB-KW"/>
</dbReference>
<evidence type="ECO:0000256" key="7">
    <source>
        <dbReference type="SAM" id="MobiDB-lite"/>
    </source>
</evidence>
<evidence type="ECO:0000256" key="1">
    <source>
        <dbReference type="ARBA" id="ARBA00004877"/>
    </source>
</evidence>
<evidence type="ECO:0000256" key="3">
    <source>
        <dbReference type="ARBA" id="ARBA00022676"/>
    </source>
</evidence>
<dbReference type="SUPFAM" id="SSF53448">
    <property type="entry name" value="Nucleotide-diphospho-sugar transferases"/>
    <property type="match status" value="1"/>
</dbReference>
<accession>A0AB40CIG2</accession>
<dbReference type="EC" id="2.4.1.-" evidence="6"/>